<accession>A0A6H1Z8R2</accession>
<name>A0A6H1Z8R2_9ZZZZ</name>
<protein>
    <submittedName>
        <fullName evidence="1">Uncharacterized protein</fullName>
    </submittedName>
</protein>
<sequence length="100" mass="11346">MTGQFRDFNRMFIVTHESAQDEPAYQGDFFCCLAYMRKVKEPDRILCFEQSSGLLYAYRGSAPRGLLAEAEKAVLAELKLLPEYGKSTKMRLPREATGGE</sequence>
<evidence type="ECO:0000313" key="2">
    <source>
        <dbReference type="EMBL" id="QJH93409.1"/>
    </source>
</evidence>
<reference evidence="1" key="1">
    <citation type="submission" date="2020-03" db="EMBL/GenBank/DDBJ databases">
        <title>The deep terrestrial virosphere.</title>
        <authorList>
            <person name="Holmfeldt K."/>
            <person name="Nilsson E."/>
            <person name="Simone D."/>
            <person name="Lopez-Fernandez M."/>
            <person name="Wu X."/>
            <person name="de Brujin I."/>
            <person name="Lundin D."/>
            <person name="Andersson A."/>
            <person name="Bertilsson S."/>
            <person name="Dopson M."/>
        </authorList>
    </citation>
    <scope>NUCLEOTIDE SEQUENCE</scope>
    <source>
        <strain evidence="1">TM448A00064</strain>
        <strain evidence="2">TM448B00061</strain>
    </source>
</reference>
<dbReference type="EMBL" id="MT143971">
    <property type="protein sequence ID" value="QJA43839.1"/>
    <property type="molecule type" value="Genomic_DNA"/>
</dbReference>
<evidence type="ECO:0000313" key="1">
    <source>
        <dbReference type="EMBL" id="QJA43839.1"/>
    </source>
</evidence>
<dbReference type="EMBL" id="MT144588">
    <property type="protein sequence ID" value="QJH93409.1"/>
    <property type="molecule type" value="Genomic_DNA"/>
</dbReference>
<dbReference type="AlphaFoldDB" id="A0A6H1Z8R2"/>
<proteinExistence type="predicted"/>
<gene>
    <name evidence="1" type="ORF">TM448A00064_0018</name>
    <name evidence="2" type="ORF">TM448B00061_0029</name>
</gene>
<organism evidence="1">
    <name type="scientific">viral metagenome</name>
    <dbReference type="NCBI Taxonomy" id="1070528"/>
    <lineage>
        <taxon>unclassified sequences</taxon>
        <taxon>metagenomes</taxon>
        <taxon>organismal metagenomes</taxon>
    </lineage>
</organism>